<feature type="compositionally biased region" description="Basic residues" evidence="1">
    <location>
        <begin position="31"/>
        <end position="60"/>
    </location>
</feature>
<name>A0AB34J966_PRYPA</name>
<reference evidence="2 3" key="1">
    <citation type="journal article" date="2024" name="Science">
        <title>Giant polyketide synthase enzymes in the biosynthesis of giant marine polyether toxins.</title>
        <authorList>
            <person name="Fallon T.R."/>
            <person name="Shende V.V."/>
            <person name="Wierzbicki I.H."/>
            <person name="Pendleton A.L."/>
            <person name="Watervoot N.F."/>
            <person name="Auber R.P."/>
            <person name="Gonzalez D.J."/>
            <person name="Wisecaver J.H."/>
            <person name="Moore B.S."/>
        </authorList>
    </citation>
    <scope>NUCLEOTIDE SEQUENCE [LARGE SCALE GENOMIC DNA]</scope>
    <source>
        <strain evidence="2 3">12B1</strain>
    </source>
</reference>
<proteinExistence type="predicted"/>
<comment type="caution">
    <text evidence="2">The sequence shown here is derived from an EMBL/GenBank/DDBJ whole genome shotgun (WGS) entry which is preliminary data.</text>
</comment>
<protein>
    <recommendedName>
        <fullName evidence="4">Ubiquitinyl hydrolase 1</fullName>
    </recommendedName>
</protein>
<organism evidence="2 3">
    <name type="scientific">Prymnesium parvum</name>
    <name type="common">Toxic golden alga</name>
    <dbReference type="NCBI Taxonomy" id="97485"/>
    <lineage>
        <taxon>Eukaryota</taxon>
        <taxon>Haptista</taxon>
        <taxon>Haptophyta</taxon>
        <taxon>Prymnesiophyceae</taxon>
        <taxon>Prymnesiales</taxon>
        <taxon>Prymnesiaceae</taxon>
        <taxon>Prymnesium</taxon>
    </lineage>
</organism>
<feature type="region of interest" description="Disordered" evidence="1">
    <location>
        <begin position="126"/>
        <end position="192"/>
    </location>
</feature>
<dbReference type="EMBL" id="JBGBPQ010000012">
    <property type="protein sequence ID" value="KAL1514995.1"/>
    <property type="molecule type" value="Genomic_DNA"/>
</dbReference>
<evidence type="ECO:0000256" key="1">
    <source>
        <dbReference type="SAM" id="MobiDB-lite"/>
    </source>
</evidence>
<sequence>MSSRFLTAHLMPTVRRKRLLHGECGREHDGKRRRHSPHGHPKLPPRRLRRGRGAKHACRPAHSHFADVLDDETTPLESSRHEPAARDTPPLLCAQCTRLQPHAAFSKSQQRKKHARRCVDCVSAGAPRADAPPPPLAPEEAPPPPLCARPASPRPPADPLRMGKRPRRARDAPPAPSHPPPPPPPPAAARTCATPASLPLVSRRRAALPLRGFPYGAANSCPVDTLLTFLLHALSAAERQQICPRRVGGERTAAARALRGALKLHRLGESAQGKRRWYEMLCGRGECECECGCGCANCRGGLCTRCASCGCDEQFLMGHCFGIAEQLFLHVAPAAPPPSPLQLATLPAWVCSAGCSYSFAASSPVVHLPLLLPLDDVQHLLNGGTPYEVGALCSAHLFSNTYNYGRCPQCGEGDLRARATVTTYPHLLVVELGRRDLGIGSSAASQLPWPLTVATELELGGGPISHKYDAIAVFYNNGAHWWADLLCSRHFRKRKGSASYRYDGLEAGGKLRYCSPSLTMTSDARYISMVIYRCRAVQDG</sequence>
<feature type="region of interest" description="Disordered" evidence="1">
    <location>
        <begin position="19"/>
        <end position="60"/>
    </location>
</feature>
<keyword evidence="3" id="KW-1185">Reference proteome</keyword>
<gene>
    <name evidence="2" type="ORF">AB1Y20_004066</name>
</gene>
<accession>A0AB34J966</accession>
<feature type="compositionally biased region" description="Basic and acidic residues" evidence="1">
    <location>
        <begin position="20"/>
        <end position="30"/>
    </location>
</feature>
<evidence type="ECO:0000313" key="2">
    <source>
        <dbReference type="EMBL" id="KAL1514995.1"/>
    </source>
</evidence>
<dbReference type="Proteomes" id="UP001515480">
    <property type="component" value="Unassembled WGS sequence"/>
</dbReference>
<evidence type="ECO:0008006" key="4">
    <source>
        <dbReference type="Google" id="ProtNLM"/>
    </source>
</evidence>
<feature type="compositionally biased region" description="Pro residues" evidence="1">
    <location>
        <begin position="173"/>
        <end position="187"/>
    </location>
</feature>
<dbReference type="AlphaFoldDB" id="A0AB34J966"/>
<feature type="region of interest" description="Disordered" evidence="1">
    <location>
        <begin position="69"/>
        <end position="88"/>
    </location>
</feature>
<feature type="compositionally biased region" description="Pro residues" evidence="1">
    <location>
        <begin position="130"/>
        <end position="158"/>
    </location>
</feature>
<evidence type="ECO:0000313" key="3">
    <source>
        <dbReference type="Proteomes" id="UP001515480"/>
    </source>
</evidence>